<keyword evidence="2" id="KW-0677">Repeat</keyword>
<name>A0ABR4N846_9FUNG</name>
<feature type="repeat" description="RPEL" evidence="4">
    <location>
        <begin position="66"/>
        <end position="91"/>
    </location>
</feature>
<feature type="region of interest" description="Disordered" evidence="5">
    <location>
        <begin position="1"/>
        <end position="30"/>
    </location>
</feature>
<dbReference type="Gene3D" id="6.10.140.2040">
    <property type="match status" value="1"/>
</dbReference>
<gene>
    <name evidence="6" type="ORF">HK105_204869</name>
</gene>
<protein>
    <submittedName>
        <fullName evidence="6">Uncharacterized protein</fullName>
    </submittedName>
</protein>
<evidence type="ECO:0000256" key="2">
    <source>
        <dbReference type="ARBA" id="ARBA00022737"/>
    </source>
</evidence>
<evidence type="ECO:0000256" key="3">
    <source>
        <dbReference type="ARBA" id="ARBA00023242"/>
    </source>
</evidence>
<dbReference type="Gene3D" id="6.10.150.10">
    <property type="match status" value="3"/>
</dbReference>
<evidence type="ECO:0000256" key="5">
    <source>
        <dbReference type="SAM" id="MobiDB-lite"/>
    </source>
</evidence>
<reference evidence="6 7" key="1">
    <citation type="submission" date="2023-09" db="EMBL/GenBank/DDBJ databases">
        <title>Pangenome analysis of Batrachochytrium dendrobatidis and related Chytrids.</title>
        <authorList>
            <person name="Yacoub M.N."/>
            <person name="Stajich J.E."/>
            <person name="James T.Y."/>
        </authorList>
    </citation>
    <scope>NUCLEOTIDE SEQUENCE [LARGE SCALE GENOMIC DNA]</scope>
    <source>
        <strain evidence="6 7">JEL0888</strain>
    </source>
</reference>
<dbReference type="EMBL" id="JADGIZ020000022">
    <property type="protein sequence ID" value="KAL2915684.1"/>
    <property type="molecule type" value="Genomic_DNA"/>
</dbReference>
<evidence type="ECO:0000313" key="6">
    <source>
        <dbReference type="EMBL" id="KAL2915684.1"/>
    </source>
</evidence>
<evidence type="ECO:0000313" key="7">
    <source>
        <dbReference type="Proteomes" id="UP001527925"/>
    </source>
</evidence>
<sequence length="224" mass="24187">MRVFASRSDVETESPTFAQAQSQLTSSLEHRPAKDELVAANIIKDTALAPSLQGTAAELEKAVIKQAIERRTSRRPSATELVHQHILQADAQVAPALHSAMRELEKATITDTLSKAIHKRPEREALVDSNGVAPALMGAALELEKAKTQDALRKGLARRPSAAQLEDANILRDTSLAPALQSIAADLEKAQVTDSLRQGILRRPSLETVASIVKGKRSPTEQSE</sequence>
<comment type="caution">
    <text evidence="6">The sequence shown here is derived from an EMBL/GenBank/DDBJ whole genome shotgun (WGS) entry which is preliminary data.</text>
</comment>
<dbReference type="Proteomes" id="UP001527925">
    <property type="component" value="Unassembled WGS sequence"/>
</dbReference>
<dbReference type="PROSITE" id="PS51073">
    <property type="entry name" value="RPEL"/>
    <property type="match status" value="1"/>
</dbReference>
<proteinExistence type="predicted"/>
<dbReference type="PANTHER" id="PTHR22793:SF12">
    <property type="entry name" value="MYOCARDIN-RELATED TRANSCRIPTION FACTOR, ISOFORM H"/>
    <property type="match status" value="1"/>
</dbReference>
<dbReference type="InterPro" id="IPR004018">
    <property type="entry name" value="RPEL_repeat"/>
</dbReference>
<comment type="subcellular location">
    <subcellularLocation>
        <location evidence="1">Nucleus</location>
    </subcellularLocation>
</comment>
<dbReference type="SMART" id="SM00707">
    <property type="entry name" value="RPEL"/>
    <property type="match status" value="3"/>
</dbReference>
<accession>A0ABR4N846</accession>
<evidence type="ECO:0000256" key="1">
    <source>
        <dbReference type="ARBA" id="ARBA00004123"/>
    </source>
</evidence>
<keyword evidence="7" id="KW-1185">Reference proteome</keyword>
<dbReference type="InterPro" id="IPR043451">
    <property type="entry name" value="Myocardin-like"/>
</dbReference>
<dbReference type="PANTHER" id="PTHR22793">
    <property type="entry name" value="MYOCARDIN-RELATED TRANSCRIPTION FACTOR-RELATED"/>
    <property type="match status" value="1"/>
</dbReference>
<organism evidence="6 7">
    <name type="scientific">Polyrhizophydium stewartii</name>
    <dbReference type="NCBI Taxonomy" id="2732419"/>
    <lineage>
        <taxon>Eukaryota</taxon>
        <taxon>Fungi</taxon>
        <taxon>Fungi incertae sedis</taxon>
        <taxon>Chytridiomycota</taxon>
        <taxon>Chytridiomycota incertae sedis</taxon>
        <taxon>Chytridiomycetes</taxon>
        <taxon>Rhizophydiales</taxon>
        <taxon>Rhizophydiales incertae sedis</taxon>
        <taxon>Polyrhizophydium</taxon>
    </lineage>
</organism>
<keyword evidence="3" id="KW-0539">Nucleus</keyword>
<evidence type="ECO:0000256" key="4">
    <source>
        <dbReference type="PROSITE-ProRule" id="PRU00401"/>
    </source>
</evidence>
<feature type="compositionally biased region" description="Polar residues" evidence="5">
    <location>
        <begin position="13"/>
        <end position="27"/>
    </location>
</feature>